<dbReference type="EMBL" id="SRZB01000002">
    <property type="protein sequence ID" value="TGY00467.1"/>
    <property type="molecule type" value="Genomic_DNA"/>
</dbReference>
<proteinExistence type="predicted"/>
<accession>A0AC61R2N3</accession>
<dbReference type="Proteomes" id="UP000307720">
    <property type="component" value="Unassembled WGS sequence"/>
</dbReference>
<comment type="caution">
    <text evidence="1">The sequence shown here is derived from an EMBL/GenBank/DDBJ whole genome shotgun (WGS) entry which is preliminary data.</text>
</comment>
<keyword evidence="2" id="KW-1185">Reference proteome</keyword>
<sequence length="1052" mass="117724">MRKMRRIKIMVLLFLVALGVNIKVKAAQATWEHSGDWMYYVENGYAVIGRYEGTETEVIIPEKLGEYTVKKLRWYVFGHTKVTSVTISSTVEEIDAHAFSAGTDYEHVLQEGYIHTINVDGANKNYTSINGILFSKDKKTLEVYPEGKEAESYEILPGVETIRGSAFENNRYIKSIIFPSTVKTVGKYAFSECTNLEEVSLNDGLVEMESGIFNSCKKLRTITIPKTVEDMYTSNPMCFNAVQLEAINVHPQNKFYSSIDGVLFDKAQETMYEYPEGKTATSYTIPPTVKTVHRMSGNKHLKELIFPPSVKIIGDNALMYATSLKKVEMENCVERIGARAFLGCRSLETITIPTSLLFLGESAFAECGNLENIIFEARNCVFFQSNNVIPKNTVIYGYANSTAHRYAENYGRAFTDIETNEKIEYEYDANRLIELLPISNDLTYGEPAYPSISYRDENGNFAGYQPSIIHEYNILREEYIELKRFTDDLVKDCTTDKQKIDTISQWVHEHVAYRLGSMSGNSIESVYMIFQRLYGNCMCFTQLTNYMLYLEGIPVGSIIIPGHEMGVAFDGETWYVVDSTNGYIGTSIYEDSVVESIIFSAGQLTFDIRSTEGVYLAAVGYDQKDAKSIHNITIPSYVKGIYETVLSGLPKDVVVKGARGGQVEEYCKKKYKYITYSGSQFSATNIGEDETKTEESDASVTEDDETKAEEIDAFVTIEAEAMEGGIVFGKGKYSKGERVELTSLALDDTWSFSGWYVGDRLVSSNKKYRFTASENVKIKAVFEKRLSRQKGYRIVMSKEYSDSYVSIYQGVNGKCYIFIKTQLGHMVSSLDYVTIKCYAAKEEDSYSIYTVVESAVLDGEAGFLTVHGIDKAKFSKFRKVELYDKRNVLVASISARRGENNGTSMGQTVKVGRLKYKVSKVRADGTGEVALTGTAGKKDANKLTTLKTGDTVKINKKNFKVTAVGKNAFKNCKRLKRVTIGKNVTSIGAKAFSGCKALKKITIKSTKLKKVGKNAFKGIHAKAVIKAPKVKLKAYKKLLKKKGQAKGVRIVK</sequence>
<gene>
    <name evidence="1" type="ORF">E5357_02920</name>
</gene>
<name>A0AC61R2N3_9FIRM</name>
<evidence type="ECO:0000313" key="2">
    <source>
        <dbReference type="Proteomes" id="UP000307720"/>
    </source>
</evidence>
<protein>
    <submittedName>
        <fullName evidence="1">Uncharacterized protein</fullName>
    </submittedName>
</protein>
<evidence type="ECO:0000313" key="1">
    <source>
        <dbReference type="EMBL" id="TGY00467.1"/>
    </source>
</evidence>
<reference evidence="1" key="1">
    <citation type="submission" date="2019-04" db="EMBL/GenBank/DDBJ databases">
        <title>Microbes associate with the intestines of laboratory mice.</title>
        <authorList>
            <person name="Navarre W."/>
            <person name="Wong E."/>
            <person name="Huang K."/>
            <person name="Tropini C."/>
            <person name="Ng K."/>
            <person name="Yu B."/>
        </authorList>
    </citation>
    <scope>NUCLEOTIDE SEQUENCE</scope>
    <source>
        <strain evidence="1">NM72_1-8</strain>
    </source>
</reference>
<organism evidence="1 2">
    <name type="scientific">Hominisplanchenecus murintestinalis</name>
    <dbReference type="NCBI Taxonomy" id="2941517"/>
    <lineage>
        <taxon>Bacteria</taxon>
        <taxon>Bacillati</taxon>
        <taxon>Bacillota</taxon>
        <taxon>Clostridia</taxon>
        <taxon>Lachnospirales</taxon>
        <taxon>Lachnospiraceae</taxon>
        <taxon>Hominisplanchenecus</taxon>
    </lineage>
</organism>